<dbReference type="Proteomes" id="UP000807309">
    <property type="component" value="Unassembled WGS sequence"/>
</dbReference>
<reference evidence="2 3" key="1">
    <citation type="submission" date="2020-10" db="EMBL/GenBank/DDBJ databases">
        <title>Identification of Nocardia species via Next-generation sequencing and recognition of intraspecies genetic diversity.</title>
        <authorList>
            <person name="Li P."/>
            <person name="Li P."/>
            <person name="Lu B."/>
        </authorList>
    </citation>
    <scope>NUCLEOTIDE SEQUENCE [LARGE SCALE GENOMIC DNA]</scope>
    <source>
        <strain evidence="2 3">N-11</strain>
    </source>
</reference>
<protein>
    <submittedName>
        <fullName evidence="2">MCE family protein</fullName>
    </submittedName>
</protein>
<evidence type="ECO:0000259" key="1">
    <source>
        <dbReference type="Pfam" id="PF02470"/>
    </source>
</evidence>
<accession>A0ABS0C3I5</accession>
<gene>
    <name evidence="2" type="ORF">IU470_03660</name>
</gene>
<dbReference type="PANTHER" id="PTHR33371">
    <property type="entry name" value="INTERMEMBRANE PHOSPHOLIPID TRANSPORT SYSTEM BINDING PROTEIN MLAD-RELATED"/>
    <property type="match status" value="1"/>
</dbReference>
<dbReference type="EMBL" id="JADLRE010000002">
    <property type="protein sequence ID" value="MBF6224216.1"/>
    <property type="molecule type" value="Genomic_DNA"/>
</dbReference>
<sequence>MMRRFLASRGFMSVSAVLVIVVLAAAGYVVLTGADKPMRSYCAMMPDAAGLYLGSHVTMLGIPVGSVTRIEPSGGGVRVDFRVESAHPLRGDVSAVTLSDTLVADRNLAMLSAPAPAPKWDSGRCITRALTPKSMTQTLEALSKLATEMSAPDDPARQGTVSGGVSALDTAVSGTGPALNELLFTLGDALKSPDAAIGRIGELIDAINTLAAAMKNNWGDLEHMLTRLAGMLDQANNEVIAPFVGIIDALRVLLPWFNDITTKFGRPLLNLVRASVPMVRWVGANVGTLEQLVGMIPTLTDAFRRSVDPGTGRVALAYAAPKVALAQPDAVQLCAAINVAVPGRCRSAEHGLADVDLVSLVLAIAGTK</sequence>
<comment type="caution">
    <text evidence="2">The sequence shown here is derived from an EMBL/GenBank/DDBJ whole genome shotgun (WGS) entry which is preliminary data.</text>
</comment>
<proteinExistence type="predicted"/>
<feature type="domain" description="Mce/MlaD" evidence="1">
    <location>
        <begin position="40"/>
        <end position="110"/>
    </location>
</feature>
<name>A0ABS0C3I5_9NOCA</name>
<evidence type="ECO:0000313" key="3">
    <source>
        <dbReference type="Proteomes" id="UP000807309"/>
    </source>
</evidence>
<keyword evidence="3" id="KW-1185">Reference proteome</keyword>
<organism evidence="2 3">
    <name type="scientific">Nocardia abscessus</name>
    <dbReference type="NCBI Taxonomy" id="120957"/>
    <lineage>
        <taxon>Bacteria</taxon>
        <taxon>Bacillati</taxon>
        <taxon>Actinomycetota</taxon>
        <taxon>Actinomycetes</taxon>
        <taxon>Mycobacteriales</taxon>
        <taxon>Nocardiaceae</taxon>
        <taxon>Nocardia</taxon>
    </lineage>
</organism>
<evidence type="ECO:0000313" key="2">
    <source>
        <dbReference type="EMBL" id="MBF6224216.1"/>
    </source>
</evidence>
<dbReference type="Pfam" id="PF02470">
    <property type="entry name" value="MlaD"/>
    <property type="match status" value="1"/>
</dbReference>
<dbReference type="PANTHER" id="PTHR33371:SF4">
    <property type="entry name" value="INTERMEMBRANE PHOSPHOLIPID TRANSPORT SYSTEM BINDING PROTEIN MLAD"/>
    <property type="match status" value="1"/>
</dbReference>
<dbReference type="InterPro" id="IPR003399">
    <property type="entry name" value="Mce/MlaD"/>
</dbReference>
<dbReference type="InterPro" id="IPR052336">
    <property type="entry name" value="MlaD_Phospholipid_Transporter"/>
</dbReference>